<evidence type="ECO:0000256" key="5">
    <source>
        <dbReference type="RuleBase" id="RU004168"/>
    </source>
</evidence>
<dbReference type="InterPro" id="IPR036046">
    <property type="entry name" value="Acylphosphatase-like_dom_sf"/>
</dbReference>
<dbReference type="InterPro" id="IPR001792">
    <property type="entry name" value="Acylphosphatase-like_dom"/>
</dbReference>
<dbReference type="PROSITE" id="PS00151">
    <property type="entry name" value="ACYLPHOSPHATASE_2"/>
    <property type="match status" value="1"/>
</dbReference>
<dbReference type="Pfam" id="PF00708">
    <property type="entry name" value="Acylphosphatase"/>
    <property type="match status" value="1"/>
</dbReference>
<feature type="active site" evidence="4">
    <location>
        <position position="19"/>
    </location>
</feature>
<dbReference type="PANTHER" id="PTHR47268:SF4">
    <property type="entry name" value="ACYLPHOSPHATASE"/>
    <property type="match status" value="1"/>
</dbReference>
<comment type="caution">
    <text evidence="7">The sequence shown here is derived from an EMBL/GenBank/DDBJ whole genome shotgun (WGS) entry which is preliminary data.</text>
</comment>
<dbReference type="SUPFAM" id="SSF54975">
    <property type="entry name" value="Acylphosphatase/BLUF domain-like"/>
    <property type="match status" value="1"/>
</dbReference>
<dbReference type="EMBL" id="MHFR01000037">
    <property type="protein sequence ID" value="OGW98007.1"/>
    <property type="molecule type" value="Genomic_DNA"/>
</dbReference>
<evidence type="ECO:0000256" key="1">
    <source>
        <dbReference type="ARBA" id="ARBA00005614"/>
    </source>
</evidence>
<dbReference type="InterPro" id="IPR017968">
    <property type="entry name" value="Acylphosphatase_CS"/>
</dbReference>
<keyword evidence="4" id="KW-0378">Hydrolase</keyword>
<reference evidence="7 8" key="1">
    <citation type="journal article" date="2016" name="Nat. Commun.">
        <title>Thousands of microbial genomes shed light on interconnected biogeochemical processes in an aquifer system.</title>
        <authorList>
            <person name="Anantharaman K."/>
            <person name="Brown C.T."/>
            <person name="Hug L.A."/>
            <person name="Sharon I."/>
            <person name="Castelle C.J."/>
            <person name="Probst A.J."/>
            <person name="Thomas B.C."/>
            <person name="Singh A."/>
            <person name="Wilkins M.J."/>
            <person name="Karaoz U."/>
            <person name="Brodie E.L."/>
            <person name="Williams K.H."/>
            <person name="Hubbard S.S."/>
            <person name="Banfield J.F."/>
        </authorList>
    </citation>
    <scope>NUCLEOTIDE SEQUENCE [LARGE SCALE GENOMIC DNA]</scope>
</reference>
<name>A0A1G1KYL3_9BACT</name>
<feature type="domain" description="Acylphosphatase-like" evidence="6">
    <location>
        <begin position="4"/>
        <end position="90"/>
    </location>
</feature>
<dbReference type="EC" id="3.6.1.7" evidence="2 4"/>
<dbReference type="GO" id="GO:0003998">
    <property type="term" value="F:acylphosphatase activity"/>
    <property type="evidence" value="ECO:0007669"/>
    <property type="project" value="UniProtKB-EC"/>
</dbReference>
<evidence type="ECO:0000256" key="4">
    <source>
        <dbReference type="PROSITE-ProRule" id="PRU00520"/>
    </source>
</evidence>
<protein>
    <recommendedName>
        <fullName evidence="2 4">acylphosphatase</fullName>
        <ecNumber evidence="2 4">3.6.1.7</ecNumber>
    </recommendedName>
</protein>
<dbReference type="AlphaFoldDB" id="A0A1G1KYL3"/>
<evidence type="ECO:0000256" key="2">
    <source>
        <dbReference type="ARBA" id="ARBA00012150"/>
    </source>
</evidence>
<evidence type="ECO:0000313" key="7">
    <source>
        <dbReference type="EMBL" id="OGW98007.1"/>
    </source>
</evidence>
<evidence type="ECO:0000313" key="8">
    <source>
        <dbReference type="Proteomes" id="UP000178187"/>
    </source>
</evidence>
<feature type="active site" evidence="4">
    <location>
        <position position="37"/>
    </location>
</feature>
<dbReference type="PANTHER" id="PTHR47268">
    <property type="entry name" value="ACYLPHOSPHATASE"/>
    <property type="match status" value="1"/>
</dbReference>
<dbReference type="PROSITE" id="PS51160">
    <property type="entry name" value="ACYLPHOSPHATASE_3"/>
    <property type="match status" value="1"/>
</dbReference>
<evidence type="ECO:0000259" key="6">
    <source>
        <dbReference type="PROSITE" id="PS51160"/>
    </source>
</evidence>
<dbReference type="Proteomes" id="UP000178187">
    <property type="component" value="Unassembled WGS sequence"/>
</dbReference>
<organism evidence="7 8">
    <name type="scientific">Candidatus Danuiimicrobium aquiferis</name>
    <dbReference type="NCBI Taxonomy" id="1801832"/>
    <lineage>
        <taxon>Bacteria</taxon>
        <taxon>Pseudomonadati</taxon>
        <taxon>Candidatus Omnitrophota</taxon>
        <taxon>Candidatus Danuiimicrobium</taxon>
    </lineage>
</organism>
<dbReference type="InterPro" id="IPR020456">
    <property type="entry name" value="Acylphosphatase"/>
</dbReference>
<proteinExistence type="inferred from homology"/>
<gene>
    <name evidence="7" type="ORF">A3G33_07165</name>
</gene>
<evidence type="ECO:0000256" key="3">
    <source>
        <dbReference type="ARBA" id="ARBA00047645"/>
    </source>
</evidence>
<sequence>MIKQVNLLISGRVQGVFYRASAAENARSLKLVGFARNLPDGKVEIVAQGEEAYIARLVKWCHSGPPGAQVDDVAITVEEPQQNFVTFSVR</sequence>
<comment type="similarity">
    <text evidence="1 5">Belongs to the acylphosphatase family.</text>
</comment>
<dbReference type="Gene3D" id="3.30.70.100">
    <property type="match status" value="1"/>
</dbReference>
<accession>A0A1G1KYL3</accession>
<comment type="catalytic activity">
    <reaction evidence="3 4">
        <text>an acyl phosphate + H2O = a carboxylate + phosphate + H(+)</text>
        <dbReference type="Rhea" id="RHEA:14965"/>
        <dbReference type="ChEBI" id="CHEBI:15377"/>
        <dbReference type="ChEBI" id="CHEBI:15378"/>
        <dbReference type="ChEBI" id="CHEBI:29067"/>
        <dbReference type="ChEBI" id="CHEBI:43474"/>
        <dbReference type="ChEBI" id="CHEBI:59918"/>
        <dbReference type="EC" id="3.6.1.7"/>
    </reaction>
</comment>